<proteinExistence type="predicted"/>
<evidence type="ECO:0000256" key="2">
    <source>
        <dbReference type="ARBA" id="ARBA00022723"/>
    </source>
</evidence>
<dbReference type="InterPro" id="IPR013087">
    <property type="entry name" value="Znf_C2H2_type"/>
</dbReference>
<feature type="compositionally biased region" description="Basic and acidic residues" evidence="8">
    <location>
        <begin position="195"/>
        <end position="205"/>
    </location>
</feature>
<evidence type="ECO:0000256" key="8">
    <source>
        <dbReference type="SAM" id="MobiDB-lite"/>
    </source>
</evidence>
<name>A0A1E1M869_RHYSE</name>
<dbReference type="GO" id="GO:0008270">
    <property type="term" value="F:zinc ion binding"/>
    <property type="evidence" value="ECO:0007669"/>
    <property type="project" value="UniProtKB-KW"/>
</dbReference>
<organism evidence="10 11">
    <name type="scientific">Rhynchosporium secalis</name>
    <name type="common">Barley scald fungus</name>
    <dbReference type="NCBI Taxonomy" id="38038"/>
    <lineage>
        <taxon>Eukaryota</taxon>
        <taxon>Fungi</taxon>
        <taxon>Dikarya</taxon>
        <taxon>Ascomycota</taxon>
        <taxon>Pezizomycotina</taxon>
        <taxon>Leotiomycetes</taxon>
        <taxon>Helotiales</taxon>
        <taxon>Ploettnerulaceae</taxon>
        <taxon>Rhynchosporium</taxon>
    </lineage>
</organism>
<evidence type="ECO:0000259" key="9">
    <source>
        <dbReference type="PROSITE" id="PS50157"/>
    </source>
</evidence>
<dbReference type="PROSITE" id="PS50157">
    <property type="entry name" value="ZINC_FINGER_C2H2_2"/>
    <property type="match status" value="1"/>
</dbReference>
<dbReference type="GO" id="GO:0000978">
    <property type="term" value="F:RNA polymerase II cis-regulatory region sequence-specific DNA binding"/>
    <property type="evidence" value="ECO:0007669"/>
    <property type="project" value="InterPro"/>
</dbReference>
<feature type="compositionally biased region" description="Polar residues" evidence="8">
    <location>
        <begin position="211"/>
        <end position="221"/>
    </location>
</feature>
<reference evidence="11" key="1">
    <citation type="submission" date="2016-03" db="EMBL/GenBank/DDBJ databases">
        <authorList>
            <person name="Guldener U."/>
        </authorList>
    </citation>
    <scope>NUCLEOTIDE SEQUENCE [LARGE SCALE GENOMIC DNA]</scope>
</reference>
<protein>
    <submittedName>
        <fullName evidence="10">Related to C2H2 zinc finger protein</fullName>
    </submittedName>
</protein>
<dbReference type="Proteomes" id="UP000177625">
    <property type="component" value="Unassembled WGS sequence"/>
</dbReference>
<dbReference type="GO" id="GO:0000785">
    <property type="term" value="C:chromatin"/>
    <property type="evidence" value="ECO:0007669"/>
    <property type="project" value="TreeGrafter"/>
</dbReference>
<dbReference type="PANTHER" id="PTHR40626">
    <property type="entry name" value="MIP31509P"/>
    <property type="match status" value="1"/>
</dbReference>
<dbReference type="Pfam" id="PF00096">
    <property type="entry name" value="zf-C2H2"/>
    <property type="match status" value="2"/>
</dbReference>
<feature type="compositionally biased region" description="Polar residues" evidence="8">
    <location>
        <begin position="83"/>
        <end position="114"/>
    </location>
</feature>
<dbReference type="GO" id="GO:0000981">
    <property type="term" value="F:DNA-binding transcription factor activity, RNA polymerase II-specific"/>
    <property type="evidence" value="ECO:0007669"/>
    <property type="project" value="InterPro"/>
</dbReference>
<evidence type="ECO:0000256" key="3">
    <source>
        <dbReference type="ARBA" id="ARBA00022737"/>
    </source>
</evidence>
<keyword evidence="11" id="KW-1185">Reference proteome</keyword>
<evidence type="ECO:0000313" key="10">
    <source>
        <dbReference type="EMBL" id="CZT45287.1"/>
    </source>
</evidence>
<dbReference type="InterPro" id="IPR036236">
    <property type="entry name" value="Znf_C2H2_sf"/>
</dbReference>
<dbReference type="SMART" id="SM00355">
    <property type="entry name" value="ZnF_C2H2"/>
    <property type="match status" value="2"/>
</dbReference>
<dbReference type="SUPFAM" id="SSF57667">
    <property type="entry name" value="beta-beta-alpha zinc fingers"/>
    <property type="match status" value="1"/>
</dbReference>
<evidence type="ECO:0000256" key="5">
    <source>
        <dbReference type="ARBA" id="ARBA00022833"/>
    </source>
</evidence>
<dbReference type="PROSITE" id="PS00028">
    <property type="entry name" value="ZINC_FINGER_C2H2_1"/>
    <property type="match status" value="1"/>
</dbReference>
<evidence type="ECO:0000256" key="1">
    <source>
        <dbReference type="ARBA" id="ARBA00004123"/>
    </source>
</evidence>
<keyword evidence="4 7" id="KW-0863">Zinc-finger</keyword>
<feature type="region of interest" description="Disordered" evidence="8">
    <location>
        <begin position="16"/>
        <end position="121"/>
    </location>
</feature>
<comment type="subcellular location">
    <subcellularLocation>
        <location evidence="1">Nucleus</location>
    </subcellularLocation>
</comment>
<gene>
    <name evidence="10" type="ORF">RSE6_05584</name>
</gene>
<keyword evidence="6" id="KW-0539">Nucleus</keyword>
<feature type="region of interest" description="Disordered" evidence="8">
    <location>
        <begin position="276"/>
        <end position="326"/>
    </location>
</feature>
<evidence type="ECO:0000313" key="11">
    <source>
        <dbReference type="Proteomes" id="UP000177625"/>
    </source>
</evidence>
<feature type="compositionally biased region" description="Polar residues" evidence="8">
    <location>
        <begin position="232"/>
        <end position="258"/>
    </location>
</feature>
<feature type="domain" description="C2H2-type" evidence="9">
    <location>
        <begin position="172"/>
        <end position="203"/>
    </location>
</feature>
<accession>A0A1E1M869</accession>
<dbReference type="EMBL" id="FJVC01000208">
    <property type="protein sequence ID" value="CZT45287.1"/>
    <property type="molecule type" value="Genomic_DNA"/>
</dbReference>
<evidence type="ECO:0000256" key="7">
    <source>
        <dbReference type="PROSITE-ProRule" id="PRU00042"/>
    </source>
</evidence>
<sequence length="621" mass="68545">MSSLKDIMDVDVEPFESQAYRRSREAQKQAARFLVASSSEAPSSPVADINRSKSTIKRRRSNRVSKTDSQAEAAQSKVRRRSNATGESMDFTSGYQAGESIQASNSGSPQQSPRGSDAAVDMPVKYTPVTGRISRAKKGVPVHTCDICRPIKTFTRAEHLRRHQLSHQKPAYPCTFEDCERAFHRPDLLARHLQRHETQGEKPYEAGDPSSRASSTDTGNRTPDLKVETPATLGNTMQISPIDSMTPRTSRSGESSMTAASFNTITRSFQAVNFSPSSGYKRSASQAQLPESELYSATSPGPGPSRQAGSFDRLSGGNFVNDLQQPYDDPFVDSGASQFPNYTTTPPQPPLPLLRIPEGNWIPGLSYSNSPWCSSASDSTYSVQSDLFSRDRSQSLATLADWPVSAGTHWSPHGLSATPHEIRSPAGFDSGLERFESPFASPRMSSPITSRGQLLDVPNTYGSFYMDTVGTPLPKYLSKPVAQHIPASPARTTNPGLDFHGKKGMVEPIHLITSPFITTSAFQQSLPQLDIYISSYWQSFNSLFCIVHQPTFDLRPHKLLRRSMAAIGTQFHNSPEARARGIELNEYCKKEIELVSIPKLLYQIKHMRWNLEQCSVIFLGL</sequence>
<feature type="compositionally biased region" description="Low complexity" evidence="8">
    <location>
        <begin position="35"/>
        <end position="47"/>
    </location>
</feature>
<keyword evidence="3" id="KW-0677">Repeat</keyword>
<feature type="compositionally biased region" description="Basic residues" evidence="8">
    <location>
        <begin position="54"/>
        <end position="63"/>
    </location>
</feature>
<feature type="compositionally biased region" description="Polar residues" evidence="8">
    <location>
        <begin position="276"/>
        <end position="299"/>
    </location>
</feature>
<evidence type="ECO:0000256" key="4">
    <source>
        <dbReference type="ARBA" id="ARBA00022771"/>
    </source>
</evidence>
<dbReference type="GO" id="GO:0005634">
    <property type="term" value="C:nucleus"/>
    <property type="evidence" value="ECO:0007669"/>
    <property type="project" value="UniProtKB-SubCell"/>
</dbReference>
<keyword evidence="5" id="KW-0862">Zinc</keyword>
<keyword evidence="2" id="KW-0479">Metal-binding</keyword>
<feature type="region of interest" description="Disordered" evidence="8">
    <location>
        <begin position="195"/>
        <end position="258"/>
    </location>
</feature>
<dbReference type="AlphaFoldDB" id="A0A1E1M869"/>
<dbReference type="Gene3D" id="3.30.160.60">
    <property type="entry name" value="Classic Zinc Finger"/>
    <property type="match status" value="1"/>
</dbReference>
<dbReference type="PANTHER" id="PTHR40626:SF30">
    <property type="entry name" value="FINGER DOMAIN PROTEIN, PUTATIVE (AFU_ORTHOLOGUE AFUA_4G13600)-RELATED"/>
    <property type="match status" value="1"/>
</dbReference>
<evidence type="ECO:0000256" key="6">
    <source>
        <dbReference type="ARBA" id="ARBA00023242"/>
    </source>
</evidence>
<dbReference type="InterPro" id="IPR051059">
    <property type="entry name" value="VerF-like"/>
</dbReference>